<comment type="caution">
    <text evidence="1">The sequence shown here is derived from an EMBL/GenBank/DDBJ whole genome shotgun (WGS) entry which is preliminary data.</text>
</comment>
<organism evidence="1 2">
    <name type="scientific">Colocasia esculenta</name>
    <name type="common">Wild taro</name>
    <name type="synonym">Arum esculentum</name>
    <dbReference type="NCBI Taxonomy" id="4460"/>
    <lineage>
        <taxon>Eukaryota</taxon>
        <taxon>Viridiplantae</taxon>
        <taxon>Streptophyta</taxon>
        <taxon>Embryophyta</taxon>
        <taxon>Tracheophyta</taxon>
        <taxon>Spermatophyta</taxon>
        <taxon>Magnoliopsida</taxon>
        <taxon>Liliopsida</taxon>
        <taxon>Araceae</taxon>
        <taxon>Aroideae</taxon>
        <taxon>Colocasieae</taxon>
        <taxon>Colocasia</taxon>
    </lineage>
</organism>
<reference evidence="1" key="1">
    <citation type="submission" date="2017-07" db="EMBL/GenBank/DDBJ databases">
        <title>Taro Niue Genome Assembly and Annotation.</title>
        <authorList>
            <person name="Atibalentja N."/>
            <person name="Keating K."/>
            <person name="Fields C.J."/>
        </authorList>
    </citation>
    <scope>NUCLEOTIDE SEQUENCE</scope>
    <source>
        <strain evidence="1">Niue_2</strain>
        <tissue evidence="1">Leaf</tissue>
    </source>
</reference>
<protein>
    <submittedName>
        <fullName evidence="1">Uncharacterized protein</fullName>
    </submittedName>
</protein>
<proteinExistence type="predicted"/>
<evidence type="ECO:0000313" key="2">
    <source>
        <dbReference type="Proteomes" id="UP000652761"/>
    </source>
</evidence>
<accession>A0A843XI84</accession>
<dbReference type="Proteomes" id="UP000652761">
    <property type="component" value="Unassembled WGS sequence"/>
</dbReference>
<dbReference type="EMBL" id="NMUH01008518">
    <property type="protein sequence ID" value="MQM18900.1"/>
    <property type="molecule type" value="Genomic_DNA"/>
</dbReference>
<evidence type="ECO:0000313" key="1">
    <source>
        <dbReference type="EMBL" id="MQM18900.1"/>
    </source>
</evidence>
<gene>
    <name evidence="1" type="ORF">Taro_051900</name>
</gene>
<name>A0A843XI84_COLES</name>
<dbReference type="AlphaFoldDB" id="A0A843XI84"/>
<feature type="non-terminal residue" evidence="1">
    <location>
        <position position="67"/>
    </location>
</feature>
<sequence length="67" mass="7940">MMSGDYPDEYTRVLCAIMEGMIEGVDWDGLEHCLGQNIWELKLQMKITKTEIEAMRAREKEMEEREK</sequence>
<keyword evidence="2" id="KW-1185">Reference proteome</keyword>